<keyword evidence="3" id="KW-1185">Reference proteome</keyword>
<evidence type="ECO:0000256" key="1">
    <source>
        <dbReference type="SAM" id="MobiDB-lite"/>
    </source>
</evidence>
<dbReference type="EMBL" id="BPLR01007218">
    <property type="protein sequence ID" value="GIY15273.1"/>
    <property type="molecule type" value="Genomic_DNA"/>
</dbReference>
<reference evidence="2 3" key="1">
    <citation type="submission" date="2021-06" db="EMBL/GenBank/DDBJ databases">
        <title>Caerostris extrusa draft genome.</title>
        <authorList>
            <person name="Kono N."/>
            <person name="Arakawa K."/>
        </authorList>
    </citation>
    <scope>NUCLEOTIDE SEQUENCE [LARGE SCALE GENOMIC DNA]</scope>
</reference>
<evidence type="ECO:0000313" key="3">
    <source>
        <dbReference type="Proteomes" id="UP001054945"/>
    </source>
</evidence>
<accession>A0AAV4R5A8</accession>
<dbReference type="Proteomes" id="UP001054945">
    <property type="component" value="Unassembled WGS sequence"/>
</dbReference>
<comment type="caution">
    <text evidence="2">The sequence shown here is derived from an EMBL/GenBank/DDBJ whole genome shotgun (WGS) entry which is preliminary data.</text>
</comment>
<name>A0AAV4R5A8_CAEEX</name>
<organism evidence="2 3">
    <name type="scientific">Caerostris extrusa</name>
    <name type="common">Bark spider</name>
    <name type="synonym">Caerostris bankana</name>
    <dbReference type="NCBI Taxonomy" id="172846"/>
    <lineage>
        <taxon>Eukaryota</taxon>
        <taxon>Metazoa</taxon>
        <taxon>Ecdysozoa</taxon>
        <taxon>Arthropoda</taxon>
        <taxon>Chelicerata</taxon>
        <taxon>Arachnida</taxon>
        <taxon>Araneae</taxon>
        <taxon>Araneomorphae</taxon>
        <taxon>Entelegynae</taxon>
        <taxon>Araneoidea</taxon>
        <taxon>Araneidae</taxon>
        <taxon>Caerostris</taxon>
    </lineage>
</organism>
<protein>
    <submittedName>
        <fullName evidence="2">Uncharacterized protein</fullName>
    </submittedName>
</protein>
<sequence>MEVPDISPLPEESDKHSAPDNELKTPSPSIRQSLADITKQFINWPRIEVDLKVEAKTDHESEYSLSKSSVDSKFPTNFEEDSSEKEQPKEPANSVPQDEYSLEKPSGLQNFQIISKKIHQKKNNQRNLRTVYPRTKVH</sequence>
<gene>
    <name evidence="2" type="ORF">CEXT_784571</name>
</gene>
<evidence type="ECO:0000313" key="2">
    <source>
        <dbReference type="EMBL" id="GIY15273.1"/>
    </source>
</evidence>
<proteinExistence type="predicted"/>
<dbReference type="AlphaFoldDB" id="A0AAV4R5A8"/>
<feature type="compositionally biased region" description="Polar residues" evidence="1">
    <location>
        <begin position="63"/>
        <end position="75"/>
    </location>
</feature>
<feature type="region of interest" description="Disordered" evidence="1">
    <location>
        <begin position="1"/>
        <end position="32"/>
    </location>
</feature>
<feature type="region of interest" description="Disordered" evidence="1">
    <location>
        <begin position="56"/>
        <end position="138"/>
    </location>
</feature>
<feature type="compositionally biased region" description="Basic and acidic residues" evidence="1">
    <location>
        <begin position="12"/>
        <end position="23"/>
    </location>
</feature>